<dbReference type="Proteomes" id="UP000245076">
    <property type="component" value="Unassembled WGS sequence"/>
</dbReference>
<proteinExistence type="predicted"/>
<dbReference type="InterPro" id="IPR011460">
    <property type="entry name" value="Lcl_C"/>
</dbReference>
<gene>
    <name evidence="2" type="ORF">LPTSP1_37530</name>
</gene>
<evidence type="ECO:0000313" key="2">
    <source>
        <dbReference type="EMBL" id="GBF40734.1"/>
    </source>
</evidence>
<accession>A0A2P2D7X7</accession>
<comment type="caution">
    <text evidence="2">The sequence shown here is derived from an EMBL/GenBank/DDBJ whole genome shotgun (WGS) entry which is preliminary data.</text>
</comment>
<dbReference type="PANTHER" id="PTHR35812:SF1">
    <property type="entry name" value="LIPOPROTEIN"/>
    <property type="match status" value="1"/>
</dbReference>
<reference evidence="2 3" key="1">
    <citation type="submission" date="2018-02" db="EMBL/GenBank/DDBJ databases">
        <title>Novel Leptospira species isolated from soil and water in Japan.</title>
        <authorList>
            <person name="Nakao R."/>
            <person name="Masuzawa T."/>
        </authorList>
    </citation>
    <scope>NUCLEOTIDE SEQUENCE [LARGE SCALE GENOMIC DNA]</scope>
    <source>
        <strain evidence="2 3">E8</strain>
    </source>
</reference>
<dbReference type="NCBIfam" id="NF047850">
    <property type="entry name" value="Lsa25"/>
    <property type="match status" value="1"/>
</dbReference>
<name>A0A2P2D7X7_9LEPT</name>
<dbReference type="PROSITE" id="PS51257">
    <property type="entry name" value="PROKAR_LIPOPROTEIN"/>
    <property type="match status" value="1"/>
</dbReference>
<evidence type="ECO:0000313" key="3">
    <source>
        <dbReference type="Proteomes" id="UP000245076"/>
    </source>
</evidence>
<dbReference type="Pfam" id="PF07603">
    <property type="entry name" value="Lcl_C"/>
    <property type="match status" value="1"/>
</dbReference>
<dbReference type="PANTHER" id="PTHR35812">
    <property type="entry name" value="LIPOPROTEIN"/>
    <property type="match status" value="1"/>
</dbReference>
<protein>
    <recommendedName>
        <fullName evidence="1">Lcl C-terminal domain-containing protein</fullName>
    </recommendedName>
</protein>
<evidence type="ECO:0000259" key="1">
    <source>
        <dbReference type="Pfam" id="PF07603"/>
    </source>
</evidence>
<sequence>MRFKDKEMRKVFYIIRSLFTLFAFCMLAMGCEEKLDRSPYGFREEDESDLIAGAIFFQSFTNNGDGTTSDSTSGLMWKTCSQGQLFNGDATSYNCRGANGSLANPSSFGATDLQYCSVDLNSCNTLGIPQTLTNVSPIGITGSSEAYDSCANDNTGGHTDWRVASFLELKYLSSNSRNFMLLKFPDTLESFYWSSTANEQDAAGKTARAVSFSKDRFGEDESYSKTSRYFVRCVR</sequence>
<dbReference type="AlphaFoldDB" id="A0A2P2D7X7"/>
<keyword evidence="3" id="KW-1185">Reference proteome</keyword>
<feature type="domain" description="Lcl C-terminal" evidence="1">
    <location>
        <begin position="66"/>
        <end position="235"/>
    </location>
</feature>
<dbReference type="EMBL" id="BFAY01000019">
    <property type="protein sequence ID" value="GBF40734.1"/>
    <property type="molecule type" value="Genomic_DNA"/>
</dbReference>
<organism evidence="2 3">
    <name type="scientific">Leptospira johnsonii</name>
    <dbReference type="NCBI Taxonomy" id="1917820"/>
    <lineage>
        <taxon>Bacteria</taxon>
        <taxon>Pseudomonadati</taxon>
        <taxon>Spirochaetota</taxon>
        <taxon>Spirochaetia</taxon>
        <taxon>Leptospirales</taxon>
        <taxon>Leptospiraceae</taxon>
        <taxon>Leptospira</taxon>
    </lineage>
</organism>